<feature type="transmembrane region" description="Helical" evidence="1">
    <location>
        <begin position="140"/>
        <end position="159"/>
    </location>
</feature>
<dbReference type="Pfam" id="PF07907">
    <property type="entry name" value="YibE_F"/>
    <property type="match status" value="1"/>
</dbReference>
<feature type="transmembrane region" description="Helical" evidence="1">
    <location>
        <begin position="114"/>
        <end position="134"/>
    </location>
</feature>
<name>A0A511R6Q9_9DEIN</name>
<reference evidence="3 4" key="1">
    <citation type="submission" date="2019-07" db="EMBL/GenBank/DDBJ databases">
        <title>Whole genome shotgun sequence of Meiothermus hypogaeus NBRC 106114.</title>
        <authorList>
            <person name="Hosoyama A."/>
            <person name="Uohara A."/>
            <person name="Ohji S."/>
            <person name="Ichikawa N."/>
        </authorList>
    </citation>
    <scope>NUCLEOTIDE SEQUENCE [LARGE SCALE GENOMIC DNA]</scope>
    <source>
        <strain evidence="3 4">NBRC 106114</strain>
    </source>
</reference>
<feature type="chain" id="PRO_5021696817" description="YibE/F family protein" evidence="2">
    <location>
        <begin position="17"/>
        <end position="349"/>
    </location>
</feature>
<keyword evidence="1" id="KW-0812">Transmembrane</keyword>
<dbReference type="EMBL" id="BJXL01000145">
    <property type="protein sequence ID" value="GEM84917.1"/>
    <property type="molecule type" value="Genomic_DNA"/>
</dbReference>
<feature type="transmembrane region" description="Helical" evidence="1">
    <location>
        <begin position="267"/>
        <end position="289"/>
    </location>
</feature>
<dbReference type="InterPro" id="IPR012507">
    <property type="entry name" value="YibE_F"/>
</dbReference>
<keyword evidence="2" id="KW-0732">Signal</keyword>
<protein>
    <recommendedName>
        <fullName evidence="5">YibE/F family protein</fullName>
    </recommendedName>
</protein>
<keyword evidence="1" id="KW-1133">Transmembrane helix</keyword>
<evidence type="ECO:0000256" key="1">
    <source>
        <dbReference type="SAM" id="Phobius"/>
    </source>
</evidence>
<keyword evidence="1" id="KW-0472">Membrane</keyword>
<evidence type="ECO:0000256" key="2">
    <source>
        <dbReference type="SAM" id="SignalP"/>
    </source>
</evidence>
<feature type="transmembrane region" description="Helical" evidence="1">
    <location>
        <begin position="166"/>
        <end position="186"/>
    </location>
</feature>
<dbReference type="AlphaFoldDB" id="A0A511R6Q9"/>
<feature type="transmembrane region" description="Helical" evidence="1">
    <location>
        <begin position="309"/>
        <end position="334"/>
    </location>
</feature>
<dbReference type="Proteomes" id="UP000321197">
    <property type="component" value="Unassembled WGS sequence"/>
</dbReference>
<gene>
    <name evidence="3" type="ORF">MHY01S_30830</name>
</gene>
<feature type="transmembrane region" description="Helical" evidence="1">
    <location>
        <begin position="216"/>
        <end position="246"/>
    </location>
</feature>
<dbReference type="OrthoDB" id="5753718at2"/>
<evidence type="ECO:0000313" key="4">
    <source>
        <dbReference type="Proteomes" id="UP000321197"/>
    </source>
</evidence>
<feature type="transmembrane region" description="Helical" evidence="1">
    <location>
        <begin position="89"/>
        <end position="107"/>
    </location>
</feature>
<evidence type="ECO:0008006" key="5">
    <source>
        <dbReference type="Google" id="ProtNLM"/>
    </source>
</evidence>
<comment type="caution">
    <text evidence="3">The sequence shown here is derived from an EMBL/GenBank/DDBJ whole genome shotgun (WGS) entry which is preliminary data.</text>
</comment>
<feature type="signal peptide" evidence="2">
    <location>
        <begin position="1"/>
        <end position="16"/>
    </location>
</feature>
<sequence>MRFWFVFMVVLGLAWAQDAPEQAPAPPSSPGAYSIARIVSMGDKSATVRVGEKLKEAEFPTESAAFRTGQQVVVYEADGRTYIAEPYRIPYLWGLLGLFVLVTVALGRGKGLRGLLGTAASMAVLAFFVVPQISAGNNPLLITFVGAFGILALSIYFVHGINRKTTAALIGTTFATLVALVLSVLLTEWMQFTGLTSEEAFLARFQLGGNLDLVSLYLAGVVVGALGALNDVTVTQAAVVQALVQANPRYSLRELYSRGMTVGFDHIGSLVNTLILAYAAGTLPLLLLISQSDVPLVLLINNETFAAEIVTMLVGSLALVLAVPLTTLMAAWLLRGRKLDYIERRWPGQ</sequence>
<dbReference type="RefSeq" id="WP_119340327.1">
    <property type="nucleotide sequence ID" value="NZ_BJXL01000145.1"/>
</dbReference>
<accession>A0A511R6Q9</accession>
<organism evidence="3 4">
    <name type="scientific">Meiothermus hypogaeus NBRC 106114</name>
    <dbReference type="NCBI Taxonomy" id="1227553"/>
    <lineage>
        <taxon>Bacteria</taxon>
        <taxon>Thermotogati</taxon>
        <taxon>Deinococcota</taxon>
        <taxon>Deinococci</taxon>
        <taxon>Thermales</taxon>
        <taxon>Thermaceae</taxon>
        <taxon>Meiothermus</taxon>
    </lineage>
</organism>
<proteinExistence type="predicted"/>
<evidence type="ECO:0000313" key="3">
    <source>
        <dbReference type="EMBL" id="GEM84917.1"/>
    </source>
</evidence>
<dbReference type="PANTHER" id="PTHR41771:SF1">
    <property type="entry name" value="MEMBRANE PROTEIN"/>
    <property type="match status" value="1"/>
</dbReference>
<dbReference type="PANTHER" id="PTHR41771">
    <property type="entry name" value="MEMBRANE PROTEIN-RELATED"/>
    <property type="match status" value="1"/>
</dbReference>